<dbReference type="AlphaFoldDB" id="A0A6N6N370"/>
<dbReference type="InterPro" id="IPR004175">
    <property type="entry name" value="RNA_CPDase"/>
</dbReference>
<keyword evidence="5" id="KW-1185">Reference proteome</keyword>
<feature type="active site" description="Proton acceptor" evidence="2">
    <location>
        <position position="131"/>
    </location>
</feature>
<feature type="domain" description="Phosphoesterase HXTX" evidence="3">
    <location>
        <begin position="12"/>
        <end position="95"/>
    </location>
</feature>
<comment type="catalytic activity">
    <reaction evidence="2">
        <text>a 3'-end 2',3'-cyclophospho-ribonucleotide-RNA + H2O = a 3'-end 2'-phospho-ribonucleotide-RNA + H(+)</text>
        <dbReference type="Rhea" id="RHEA:11828"/>
        <dbReference type="Rhea" id="RHEA-COMP:10464"/>
        <dbReference type="Rhea" id="RHEA-COMP:17353"/>
        <dbReference type="ChEBI" id="CHEBI:15377"/>
        <dbReference type="ChEBI" id="CHEBI:15378"/>
        <dbReference type="ChEBI" id="CHEBI:83064"/>
        <dbReference type="ChEBI" id="CHEBI:173113"/>
        <dbReference type="EC" id="3.1.4.58"/>
    </reaction>
</comment>
<dbReference type="EMBL" id="WAIE01000003">
    <property type="protein sequence ID" value="KAB1441882.1"/>
    <property type="molecule type" value="Genomic_DNA"/>
</dbReference>
<evidence type="ECO:0000313" key="5">
    <source>
        <dbReference type="Proteomes" id="UP000438699"/>
    </source>
</evidence>
<dbReference type="EC" id="3.1.4.58" evidence="2"/>
<evidence type="ECO:0000256" key="2">
    <source>
        <dbReference type="HAMAP-Rule" id="MF_01940"/>
    </source>
</evidence>
<gene>
    <name evidence="4" type="primary">thpR</name>
    <name evidence="4" type="ORF">F8A88_09875</name>
</gene>
<dbReference type="Pfam" id="PF02834">
    <property type="entry name" value="LigT_PEase"/>
    <property type="match status" value="1"/>
</dbReference>
<evidence type="ECO:0000313" key="4">
    <source>
        <dbReference type="EMBL" id="KAB1441882.1"/>
    </source>
</evidence>
<evidence type="ECO:0000256" key="1">
    <source>
        <dbReference type="ARBA" id="ARBA00022801"/>
    </source>
</evidence>
<dbReference type="Gene3D" id="3.90.1140.10">
    <property type="entry name" value="Cyclic phosphodiesterase"/>
    <property type="match status" value="1"/>
</dbReference>
<organism evidence="4 5">
    <name type="scientific">Pseudodesulfovibrio senegalensis</name>
    <dbReference type="NCBI Taxonomy" id="1721087"/>
    <lineage>
        <taxon>Bacteria</taxon>
        <taxon>Pseudomonadati</taxon>
        <taxon>Thermodesulfobacteriota</taxon>
        <taxon>Desulfovibrionia</taxon>
        <taxon>Desulfovibrionales</taxon>
        <taxon>Desulfovibrionaceae</taxon>
    </lineage>
</organism>
<evidence type="ECO:0000259" key="3">
    <source>
        <dbReference type="Pfam" id="PF02834"/>
    </source>
</evidence>
<dbReference type="Proteomes" id="UP000438699">
    <property type="component" value="Unassembled WGS sequence"/>
</dbReference>
<dbReference type="InterPro" id="IPR009097">
    <property type="entry name" value="Cyclic_Pdiesterase"/>
</dbReference>
<dbReference type="SUPFAM" id="SSF55144">
    <property type="entry name" value="LigT-like"/>
    <property type="match status" value="1"/>
</dbReference>
<dbReference type="HAMAP" id="MF_01940">
    <property type="entry name" value="RNA_CPDase"/>
    <property type="match status" value="1"/>
</dbReference>
<dbReference type="InterPro" id="IPR014051">
    <property type="entry name" value="Phosphoesterase_HXTX"/>
</dbReference>
<dbReference type="GO" id="GO:0008664">
    <property type="term" value="F:RNA 2',3'-cyclic 3'-phosphodiesterase activity"/>
    <property type="evidence" value="ECO:0007669"/>
    <property type="project" value="UniProtKB-EC"/>
</dbReference>
<proteinExistence type="inferred from homology"/>
<feature type="active site" description="Proton donor" evidence="2">
    <location>
        <position position="46"/>
    </location>
</feature>
<comment type="similarity">
    <text evidence="2">Belongs to the 2H phosphoesterase superfamily. ThpR family.</text>
</comment>
<comment type="caution">
    <text evidence="4">The sequence shown here is derived from an EMBL/GenBank/DDBJ whole genome shotgun (WGS) entry which is preliminary data.</text>
</comment>
<accession>A0A6N6N370</accession>
<protein>
    <recommendedName>
        <fullName evidence="2">RNA 2',3'-cyclic phosphodiesterase</fullName>
        <shortName evidence="2">RNA 2',3'-CPDase</shortName>
        <ecNumber evidence="2">3.1.4.58</ecNumber>
    </recommendedName>
</protein>
<comment type="function">
    <text evidence="2">Hydrolyzes RNA 2',3'-cyclic phosphodiester to an RNA 2'-phosphomonoester.</text>
</comment>
<sequence>MGDESVRLFVGVPVPETWQGRMARLQERLRPNLRSRVTWVRPEIAHLTVRFLGNVESAHVDAVRAALESVAFEPFTLCAGDPGFFVSRRNLRTFWLGMSCGRREFGVLGRAVSTALEPLGFALPGGRLTPHVTVGRVRRDEGDDWEALRAMVHTDDWEPFTVDGFVLWQSDLGQDGPTYTPLVNVEAGKGGQAHGRL</sequence>
<dbReference type="OrthoDB" id="9793819at2"/>
<dbReference type="PANTHER" id="PTHR35561">
    <property type="entry name" value="RNA 2',3'-CYCLIC PHOSPHODIESTERASE"/>
    <property type="match status" value="1"/>
</dbReference>
<dbReference type="RefSeq" id="WP_151150974.1">
    <property type="nucleotide sequence ID" value="NZ_WAIE01000003.1"/>
</dbReference>
<feature type="short sequence motif" description="HXTX 2" evidence="2">
    <location>
        <begin position="131"/>
        <end position="134"/>
    </location>
</feature>
<dbReference type="PANTHER" id="PTHR35561:SF1">
    <property type="entry name" value="RNA 2',3'-CYCLIC PHOSPHODIESTERASE"/>
    <property type="match status" value="1"/>
</dbReference>
<feature type="short sequence motif" description="HXTX 1" evidence="2">
    <location>
        <begin position="46"/>
        <end position="49"/>
    </location>
</feature>
<name>A0A6N6N370_9BACT</name>
<keyword evidence="1 2" id="KW-0378">Hydrolase</keyword>
<dbReference type="GO" id="GO:0004113">
    <property type="term" value="F:2',3'-cyclic-nucleotide 3'-phosphodiesterase activity"/>
    <property type="evidence" value="ECO:0007669"/>
    <property type="project" value="InterPro"/>
</dbReference>
<dbReference type="NCBIfam" id="TIGR02258">
    <property type="entry name" value="2_5_ligase"/>
    <property type="match status" value="1"/>
</dbReference>
<reference evidence="4 5" key="1">
    <citation type="journal article" date="2017" name="Int. J. Syst. Evol. Microbiol.">
        <title>Desulfovibrio senegalensis sp. nov., a mesophilic sulfate reducer isolated from marine sediment.</title>
        <authorList>
            <person name="Thioye A."/>
            <person name="Gam Z.B.A."/>
            <person name="Mbengue M."/>
            <person name="Cayol J.L."/>
            <person name="Joseph-Bartoli M."/>
            <person name="Toure-Kane C."/>
            <person name="Labat M."/>
        </authorList>
    </citation>
    <scope>NUCLEOTIDE SEQUENCE [LARGE SCALE GENOMIC DNA]</scope>
    <source>
        <strain evidence="4 5">DSM 101509</strain>
    </source>
</reference>